<organism evidence="1 2">
    <name type="scientific">Limimaricola pyoseonensis</name>
    <dbReference type="NCBI Taxonomy" id="521013"/>
    <lineage>
        <taxon>Bacteria</taxon>
        <taxon>Pseudomonadati</taxon>
        <taxon>Pseudomonadota</taxon>
        <taxon>Alphaproteobacteria</taxon>
        <taxon>Rhodobacterales</taxon>
        <taxon>Paracoccaceae</taxon>
        <taxon>Limimaricola</taxon>
    </lineage>
</organism>
<gene>
    <name evidence="1" type="ORF">SAMN04488567_1738</name>
</gene>
<dbReference type="AlphaFoldDB" id="A0A1G7D182"/>
<name>A0A1G7D182_9RHOB</name>
<keyword evidence="2" id="KW-1185">Reference proteome</keyword>
<dbReference type="STRING" id="521013.SAMN04488567_1738"/>
<accession>A0A1G7D182</accession>
<dbReference type="EMBL" id="FNAT01000002">
    <property type="protein sequence ID" value="SDE45287.1"/>
    <property type="molecule type" value="Genomic_DNA"/>
</dbReference>
<protein>
    <submittedName>
        <fullName evidence="1">Uncharacterized protein</fullName>
    </submittedName>
</protein>
<dbReference type="OrthoDB" id="7849247at2"/>
<reference evidence="2" key="1">
    <citation type="submission" date="2016-10" db="EMBL/GenBank/DDBJ databases">
        <authorList>
            <person name="Varghese N."/>
            <person name="Submissions S."/>
        </authorList>
    </citation>
    <scope>NUCLEOTIDE SEQUENCE [LARGE SCALE GENOMIC DNA]</scope>
    <source>
        <strain evidence="2">DSM 21424</strain>
    </source>
</reference>
<evidence type="ECO:0000313" key="1">
    <source>
        <dbReference type="EMBL" id="SDE45287.1"/>
    </source>
</evidence>
<dbReference type="RefSeq" id="WP_090111067.1">
    <property type="nucleotide sequence ID" value="NZ_FNAT01000002.1"/>
</dbReference>
<sequence length="136" mass="15413">MTDLPGYYFRIRENGALMFRLGEENRQRRVEMEQIAALNTRSGEIRGIGGRELSPEDRAAAEEWIAGRQALLAQREIDDIARLADQLNLGAQWALSRATPEQLDAVTEPLLMAMHDLRTVLVRKLAERAERPDTEA</sequence>
<evidence type="ECO:0000313" key="2">
    <source>
        <dbReference type="Proteomes" id="UP000198922"/>
    </source>
</evidence>
<proteinExistence type="predicted"/>
<dbReference type="Proteomes" id="UP000198922">
    <property type="component" value="Unassembled WGS sequence"/>
</dbReference>